<evidence type="ECO:0000256" key="2">
    <source>
        <dbReference type="ARBA" id="ARBA00023235"/>
    </source>
</evidence>
<sequence length="598" mass="66277">ETTSIYECFQAYKRMLVAHSHAAFATASSSSQDGDPSMATLGVFRSADVRLLTDFVTGALFQQFLLYQCVLICPQDSVTSYTEVELLQPLPPPDLKKAVSKKKAAQAKAGHAKKAYAARSKGTTYTEVSPEDAEAETEGVSLDQTFSQFPKDLTIDEHHEESTKAAEVKSQFQWSILSIERTCHSSLSSLPRNAGLSPAVLKLDWRARHAPKLEYTCAAAPIKACCTALCKEKTARHPLDSGPFNLDRGWSAFASCGSEPETEKPEVLLWENHLTEDASLLKVLMISTLFDSDKEHYGQSRNYFEALIQQGAVRVNGQQRKKSFKKFRSGDVIDVRFLVDIRTLPLEPDILYEDDELLVINKAAGLVVHPAPGNWNGTLVNGVLHHLGFASSELSTLPNAAELRPGIVHRLDVGTTGVIAVAKTVSSYSVLSQAFAQREVQKTYLAVVLGGRKSFFGHPKGSGHRVEKAIGRSTTDRRLMTTLDGGRPALSFVRGIAREKELLLVEVKPRTGRTHQIRVHLADEHSPILGDTAYGWHHMNRRYAQLAQRPMLHAFELSLQHPSTAERLTFRAPLPEDMRQLIRRMQPEVGESLDEFLS</sequence>
<dbReference type="EMBL" id="CAMXCT010006753">
    <property type="protein sequence ID" value="CAI4019484.1"/>
    <property type="molecule type" value="Genomic_DNA"/>
</dbReference>
<evidence type="ECO:0000256" key="4">
    <source>
        <dbReference type="PROSITE-ProRule" id="PRU00182"/>
    </source>
</evidence>
<evidence type="ECO:0000313" key="9">
    <source>
        <dbReference type="EMBL" id="CAL1172859.1"/>
    </source>
</evidence>
<feature type="active site" evidence="3">
    <location>
        <position position="412"/>
    </location>
</feature>
<dbReference type="Gene3D" id="3.30.2350.10">
    <property type="entry name" value="Pseudouridine synthase"/>
    <property type="match status" value="1"/>
</dbReference>
<dbReference type="GO" id="GO:0009982">
    <property type="term" value="F:pseudouridine synthase activity"/>
    <property type="evidence" value="ECO:0007669"/>
    <property type="project" value="InterPro"/>
</dbReference>
<dbReference type="GO" id="GO:0000455">
    <property type="term" value="P:enzyme-directed rRNA pseudouridine synthesis"/>
    <property type="evidence" value="ECO:0007669"/>
    <property type="project" value="TreeGrafter"/>
</dbReference>
<dbReference type="EMBL" id="CAMXCT020006753">
    <property type="protein sequence ID" value="CAL1172859.1"/>
    <property type="molecule type" value="Genomic_DNA"/>
</dbReference>
<dbReference type="PANTHER" id="PTHR21600:SF44">
    <property type="entry name" value="RIBOSOMAL LARGE SUBUNIT PSEUDOURIDINE SYNTHASE D"/>
    <property type="match status" value="1"/>
</dbReference>
<reference evidence="8" key="1">
    <citation type="submission" date="2022-10" db="EMBL/GenBank/DDBJ databases">
        <authorList>
            <person name="Chen Y."/>
            <person name="Dougan E. K."/>
            <person name="Chan C."/>
            <person name="Rhodes N."/>
            <person name="Thang M."/>
        </authorList>
    </citation>
    <scope>NUCLEOTIDE SEQUENCE</scope>
</reference>
<dbReference type="CDD" id="cd00165">
    <property type="entry name" value="S4"/>
    <property type="match status" value="1"/>
</dbReference>
<dbReference type="SUPFAM" id="SSF55174">
    <property type="entry name" value="Alpha-L RNA-binding motif"/>
    <property type="match status" value="1"/>
</dbReference>
<gene>
    <name evidence="8" type="ORF">C1SCF055_LOCUS43979</name>
</gene>
<dbReference type="InterPro" id="IPR050188">
    <property type="entry name" value="RluA_PseudoU_synthase"/>
</dbReference>
<protein>
    <submittedName>
        <fullName evidence="10">RNA pseudouridine synthase YlyB</fullName>
    </submittedName>
</protein>
<dbReference type="InterPro" id="IPR006145">
    <property type="entry name" value="PsdUridine_synth_RsuA/RluA"/>
</dbReference>
<evidence type="ECO:0000256" key="1">
    <source>
        <dbReference type="ARBA" id="ARBA00010876"/>
    </source>
</evidence>
<dbReference type="GO" id="GO:0003723">
    <property type="term" value="F:RNA binding"/>
    <property type="evidence" value="ECO:0007669"/>
    <property type="project" value="UniProtKB-KW"/>
</dbReference>
<name>A0A9P1GR20_9DINO</name>
<dbReference type="CDD" id="cd02869">
    <property type="entry name" value="PseudoU_synth_RluA_like"/>
    <property type="match status" value="1"/>
</dbReference>
<keyword evidence="11" id="KW-1185">Reference proteome</keyword>
<comment type="caution">
    <text evidence="8">The sequence shown here is derived from an EMBL/GenBank/DDBJ whole genome shotgun (WGS) entry which is preliminary data.</text>
</comment>
<feature type="region of interest" description="Disordered" evidence="5">
    <location>
        <begin position="120"/>
        <end position="140"/>
    </location>
</feature>
<keyword evidence="2" id="KW-0413">Isomerase</keyword>
<feature type="domain" description="Pseudouridine synthase RsuA/RluA-like" evidence="6">
    <location>
        <begin position="357"/>
        <end position="522"/>
    </location>
</feature>
<accession>A0A9P1GR20</accession>
<dbReference type="InterPro" id="IPR036986">
    <property type="entry name" value="S4_RNA-bd_sf"/>
</dbReference>
<dbReference type="AlphaFoldDB" id="A0A9P1GR20"/>
<dbReference type="Gene3D" id="3.10.290.10">
    <property type="entry name" value="RNA-binding S4 domain"/>
    <property type="match status" value="1"/>
</dbReference>
<evidence type="ECO:0000259" key="6">
    <source>
        <dbReference type="Pfam" id="PF00849"/>
    </source>
</evidence>
<feature type="non-terminal residue" evidence="8">
    <location>
        <position position="1"/>
    </location>
</feature>
<dbReference type="InterPro" id="IPR020103">
    <property type="entry name" value="PsdUridine_synth_cat_dom_sf"/>
</dbReference>
<feature type="domain" description="RNA-binding S4" evidence="7">
    <location>
        <begin position="297"/>
        <end position="333"/>
    </location>
</feature>
<dbReference type="InterPro" id="IPR006225">
    <property type="entry name" value="PsdUridine_synth_RluC/D"/>
</dbReference>
<dbReference type="SUPFAM" id="SSF55120">
    <property type="entry name" value="Pseudouridine synthase"/>
    <property type="match status" value="1"/>
</dbReference>
<dbReference type="OrthoDB" id="424794at2759"/>
<dbReference type="NCBIfam" id="TIGR00005">
    <property type="entry name" value="rluA_subfam"/>
    <property type="match status" value="1"/>
</dbReference>
<reference evidence="9" key="2">
    <citation type="submission" date="2024-04" db="EMBL/GenBank/DDBJ databases">
        <authorList>
            <person name="Chen Y."/>
            <person name="Shah S."/>
            <person name="Dougan E. K."/>
            <person name="Thang M."/>
            <person name="Chan C."/>
        </authorList>
    </citation>
    <scope>NUCLEOTIDE SEQUENCE [LARGE SCALE GENOMIC DNA]</scope>
</reference>
<evidence type="ECO:0000313" key="11">
    <source>
        <dbReference type="Proteomes" id="UP001152797"/>
    </source>
</evidence>
<dbReference type="Pfam" id="PF00849">
    <property type="entry name" value="PseudoU_synth_2"/>
    <property type="match status" value="1"/>
</dbReference>
<dbReference type="PANTHER" id="PTHR21600">
    <property type="entry name" value="MITOCHONDRIAL RNA PSEUDOURIDINE SYNTHASE"/>
    <property type="match status" value="1"/>
</dbReference>
<dbReference type="EMBL" id="CAMXCT030006753">
    <property type="protein sequence ID" value="CAL4806796.1"/>
    <property type="molecule type" value="Genomic_DNA"/>
</dbReference>
<evidence type="ECO:0000313" key="10">
    <source>
        <dbReference type="EMBL" id="CAL4806796.1"/>
    </source>
</evidence>
<comment type="similarity">
    <text evidence="1">Belongs to the pseudouridine synthase RluA family.</text>
</comment>
<proteinExistence type="inferred from homology"/>
<organism evidence="8">
    <name type="scientific">Cladocopium goreaui</name>
    <dbReference type="NCBI Taxonomy" id="2562237"/>
    <lineage>
        <taxon>Eukaryota</taxon>
        <taxon>Sar</taxon>
        <taxon>Alveolata</taxon>
        <taxon>Dinophyceae</taxon>
        <taxon>Suessiales</taxon>
        <taxon>Symbiodiniaceae</taxon>
        <taxon>Cladocopium</taxon>
    </lineage>
</organism>
<evidence type="ECO:0000313" key="8">
    <source>
        <dbReference type="EMBL" id="CAI4019484.1"/>
    </source>
</evidence>
<keyword evidence="4" id="KW-0694">RNA-binding</keyword>
<dbReference type="Proteomes" id="UP001152797">
    <property type="component" value="Unassembled WGS sequence"/>
</dbReference>
<evidence type="ECO:0000256" key="3">
    <source>
        <dbReference type="PIRSR" id="PIRSR606225-1"/>
    </source>
</evidence>
<dbReference type="Pfam" id="PF01479">
    <property type="entry name" value="S4"/>
    <property type="match status" value="1"/>
</dbReference>
<dbReference type="PROSITE" id="PS50889">
    <property type="entry name" value="S4"/>
    <property type="match status" value="1"/>
</dbReference>
<evidence type="ECO:0000256" key="5">
    <source>
        <dbReference type="SAM" id="MobiDB-lite"/>
    </source>
</evidence>
<dbReference type="InterPro" id="IPR002942">
    <property type="entry name" value="S4_RNA-bd"/>
</dbReference>
<evidence type="ECO:0000259" key="7">
    <source>
        <dbReference type="Pfam" id="PF01479"/>
    </source>
</evidence>